<keyword evidence="6" id="KW-0067">ATP-binding</keyword>
<evidence type="ECO:0000256" key="4">
    <source>
        <dbReference type="ARBA" id="ARBA00022741"/>
    </source>
</evidence>
<dbReference type="InterPro" id="IPR002182">
    <property type="entry name" value="NB-ARC"/>
</dbReference>
<dbReference type="InterPro" id="IPR041118">
    <property type="entry name" value="Rx_N"/>
</dbReference>
<keyword evidence="3" id="KW-0677">Repeat</keyword>
<dbReference type="GO" id="GO:0051607">
    <property type="term" value="P:defense response to virus"/>
    <property type="evidence" value="ECO:0007669"/>
    <property type="project" value="UniProtKB-ARBA"/>
</dbReference>
<evidence type="ECO:0000313" key="11">
    <source>
        <dbReference type="EMBL" id="CAA2952741.1"/>
    </source>
</evidence>
<dbReference type="OrthoDB" id="893483at2759"/>
<dbReference type="Gene3D" id="1.10.8.430">
    <property type="entry name" value="Helical domain of apoptotic protease-activating factors"/>
    <property type="match status" value="1"/>
</dbReference>
<dbReference type="Pfam" id="PF23598">
    <property type="entry name" value="LRR_14"/>
    <property type="match status" value="1"/>
</dbReference>
<evidence type="ECO:0000256" key="6">
    <source>
        <dbReference type="ARBA" id="ARBA00022840"/>
    </source>
</evidence>
<keyword evidence="5" id="KW-0611">Plant defense</keyword>
<dbReference type="Pfam" id="PF18052">
    <property type="entry name" value="Rx_N"/>
    <property type="match status" value="1"/>
</dbReference>
<dbReference type="InterPro" id="IPR055414">
    <property type="entry name" value="LRR_R13L4/SHOC2-like"/>
</dbReference>
<feature type="domain" description="Disease resistance N-terminal" evidence="8">
    <location>
        <begin position="6"/>
        <end position="85"/>
    </location>
</feature>
<evidence type="ECO:0000256" key="3">
    <source>
        <dbReference type="ARBA" id="ARBA00022737"/>
    </source>
</evidence>
<reference evidence="11 12" key="1">
    <citation type="submission" date="2019-12" db="EMBL/GenBank/DDBJ databases">
        <authorList>
            <person name="Alioto T."/>
            <person name="Alioto T."/>
            <person name="Gomez Garrido J."/>
        </authorList>
    </citation>
    <scope>NUCLEOTIDE SEQUENCE [LARGE SCALE GENOMIC DNA]</scope>
</reference>
<evidence type="ECO:0000256" key="5">
    <source>
        <dbReference type="ARBA" id="ARBA00022821"/>
    </source>
</evidence>
<dbReference type="InterPro" id="IPR032675">
    <property type="entry name" value="LRR_dom_sf"/>
</dbReference>
<dbReference type="GO" id="GO:0098542">
    <property type="term" value="P:defense response to other organism"/>
    <property type="evidence" value="ECO:0007669"/>
    <property type="project" value="TreeGrafter"/>
</dbReference>
<dbReference type="Pfam" id="PF00931">
    <property type="entry name" value="NB-ARC"/>
    <property type="match status" value="1"/>
</dbReference>
<dbReference type="Pfam" id="PF23559">
    <property type="entry name" value="WHD_DRP"/>
    <property type="match status" value="1"/>
</dbReference>
<accession>A0A8S0PIY5</accession>
<dbReference type="Gene3D" id="1.10.10.10">
    <property type="entry name" value="Winged helix-like DNA-binding domain superfamily/Winged helix DNA-binding domain"/>
    <property type="match status" value="1"/>
</dbReference>
<name>A0A8S0PIY5_OLEEU</name>
<feature type="domain" description="NB-ARC" evidence="7">
    <location>
        <begin position="153"/>
        <end position="320"/>
    </location>
</feature>
<dbReference type="Gene3D" id="3.40.50.300">
    <property type="entry name" value="P-loop containing nucleotide triphosphate hydrolases"/>
    <property type="match status" value="1"/>
</dbReference>
<dbReference type="InterPro" id="IPR042197">
    <property type="entry name" value="Apaf_helical"/>
</dbReference>
<comment type="similarity">
    <text evidence="1">Belongs to the disease resistance NB-LRR family.</text>
</comment>
<sequence>MTDACVTFMLDCLKTLYVSHIDVLEDVKEKVEQLFRDLTISKCLINDYTKKSSMSSIESEFVKQVRDLVYRSEDVIDKYVHEASMDTMIPFSKERRLKILKSEIESIKREAKQLYEILYNFESMPVGEGRGGSKHIEKALILEEGEDSMVGFEDEKMKVITLLKEGSNELEVVSVVGMPGLGKTTLAKMVFCDSDFSKAFEFRAWVHVSESYTRREILLTILENFMEVTQEMYNMTDTNLGKKLYQCLMNGKYFIVMDNVWSVEVWDNLVSIFPRNVKHSRILLITRVSNVAKHANPKREPQRLRLLNSEESWILLRMKALGSLCPKHLERHGKSIANKCKGLPLALAIIGGILSEKGTQGYWWQKVDNFVDTYLFLDPQRGMDKVIRQSYSCLPYSLKACFLYFGMFPKGFEISTDELFYLWIAEGFIEQKEGMNLEDIAEEYLEDLINRNLIIVEKRRSNGTVKTCKIHDMLQEFCKKLAEDENFFLEIKCNDEDTFEAFSSTMTDVRRLCISSEIFNFMCLKLLGSHVRSVLFLSPTKMVMEPGHFASVIRAFDLLRVLRVRPISFRSFPGDMDKMIHLKYLVLCGSFKIIPSAISNLWKMQTLIIETSEPILHIKADIRQMSELRHLITNVPTSLPDEVTKPEECYCLTSLQTFAIVTSESCTIELIDSIPNIKKFSICGRLALLVLGKGGFDCLQKLRYLTNLKLMNEVLAPPLCLPEHLQFPPMLNKLTLSNTQLDWEQMSILGRSENLEMLKLKEYAFKGDLWKMKQECFSVLKVLHIVKTDLVQWEASAHHFPQLTCLYLKQCTSLEEVPEGFADIASLDIMELYHTHVKAEDCARKIESQKQKTTHGSGFKLVISSLEQVQSSIASSTTTPA</sequence>
<evidence type="ECO:0000259" key="7">
    <source>
        <dbReference type="Pfam" id="PF00931"/>
    </source>
</evidence>
<dbReference type="InterPro" id="IPR058922">
    <property type="entry name" value="WHD_DRP"/>
</dbReference>
<dbReference type="SUPFAM" id="SSF52540">
    <property type="entry name" value="P-loop containing nucleoside triphosphate hydrolases"/>
    <property type="match status" value="1"/>
</dbReference>
<dbReference type="EMBL" id="CACTIH010000084">
    <property type="protein sequence ID" value="CAA2952741.1"/>
    <property type="molecule type" value="Genomic_DNA"/>
</dbReference>
<keyword evidence="12" id="KW-1185">Reference proteome</keyword>
<protein>
    <submittedName>
        <fullName evidence="11">Late blight resistance homolog R1B-17</fullName>
    </submittedName>
</protein>
<dbReference type="InterPro" id="IPR027417">
    <property type="entry name" value="P-loop_NTPase"/>
</dbReference>
<dbReference type="Proteomes" id="UP000594638">
    <property type="component" value="Unassembled WGS sequence"/>
</dbReference>
<dbReference type="InterPro" id="IPR038005">
    <property type="entry name" value="RX-like_CC"/>
</dbReference>
<dbReference type="FunFam" id="1.10.10.10:FF:000322">
    <property type="entry name" value="Probable disease resistance protein At1g63360"/>
    <property type="match status" value="1"/>
</dbReference>
<evidence type="ECO:0000259" key="10">
    <source>
        <dbReference type="Pfam" id="PF23598"/>
    </source>
</evidence>
<dbReference type="Gene3D" id="3.80.10.10">
    <property type="entry name" value="Ribonuclease Inhibitor"/>
    <property type="match status" value="1"/>
</dbReference>
<evidence type="ECO:0000259" key="9">
    <source>
        <dbReference type="Pfam" id="PF23559"/>
    </source>
</evidence>
<dbReference type="AlphaFoldDB" id="A0A8S0PIY5"/>
<dbReference type="PRINTS" id="PR00364">
    <property type="entry name" value="DISEASERSIST"/>
</dbReference>
<feature type="domain" description="Disease resistance R13L4/SHOC-2-like LRR" evidence="10">
    <location>
        <begin position="530"/>
        <end position="761"/>
    </location>
</feature>
<dbReference type="GO" id="GO:0005524">
    <property type="term" value="F:ATP binding"/>
    <property type="evidence" value="ECO:0007669"/>
    <property type="project" value="UniProtKB-KW"/>
</dbReference>
<keyword evidence="2" id="KW-0433">Leucine-rich repeat</keyword>
<dbReference type="Gene3D" id="1.20.5.4130">
    <property type="match status" value="1"/>
</dbReference>
<evidence type="ECO:0000259" key="8">
    <source>
        <dbReference type="Pfam" id="PF18052"/>
    </source>
</evidence>
<dbReference type="InterPro" id="IPR036388">
    <property type="entry name" value="WH-like_DNA-bd_sf"/>
</dbReference>
<dbReference type="GO" id="GO:0043531">
    <property type="term" value="F:ADP binding"/>
    <property type="evidence" value="ECO:0007669"/>
    <property type="project" value="InterPro"/>
</dbReference>
<proteinExistence type="inferred from homology"/>
<dbReference type="FunFam" id="3.40.50.300:FF:001091">
    <property type="entry name" value="Probable disease resistance protein At1g61300"/>
    <property type="match status" value="1"/>
</dbReference>
<feature type="domain" description="Disease resistance protein winged helix" evidence="9">
    <location>
        <begin position="407"/>
        <end position="477"/>
    </location>
</feature>
<dbReference type="PANTHER" id="PTHR23155:SF1193">
    <property type="entry name" value="DISEASE RESISTANCE PROTEIN RPP13-RELATED"/>
    <property type="match status" value="1"/>
</dbReference>
<comment type="caution">
    <text evidence="11">The sequence shown here is derived from an EMBL/GenBank/DDBJ whole genome shotgun (WGS) entry which is preliminary data.</text>
</comment>
<dbReference type="CDD" id="cd14798">
    <property type="entry name" value="RX-CC_like"/>
    <property type="match status" value="1"/>
</dbReference>
<gene>
    <name evidence="11" type="ORF">OLEA9_A039235</name>
</gene>
<dbReference type="PANTHER" id="PTHR23155">
    <property type="entry name" value="DISEASE RESISTANCE PROTEIN RP"/>
    <property type="match status" value="1"/>
</dbReference>
<dbReference type="SUPFAM" id="SSF52058">
    <property type="entry name" value="L domain-like"/>
    <property type="match status" value="1"/>
</dbReference>
<evidence type="ECO:0000256" key="1">
    <source>
        <dbReference type="ARBA" id="ARBA00008894"/>
    </source>
</evidence>
<dbReference type="InterPro" id="IPR044974">
    <property type="entry name" value="Disease_R_plants"/>
</dbReference>
<keyword evidence="4" id="KW-0547">Nucleotide-binding</keyword>
<evidence type="ECO:0000256" key="2">
    <source>
        <dbReference type="ARBA" id="ARBA00022614"/>
    </source>
</evidence>
<organism evidence="11 12">
    <name type="scientific">Olea europaea subsp. europaea</name>
    <dbReference type="NCBI Taxonomy" id="158383"/>
    <lineage>
        <taxon>Eukaryota</taxon>
        <taxon>Viridiplantae</taxon>
        <taxon>Streptophyta</taxon>
        <taxon>Embryophyta</taxon>
        <taxon>Tracheophyta</taxon>
        <taxon>Spermatophyta</taxon>
        <taxon>Magnoliopsida</taxon>
        <taxon>eudicotyledons</taxon>
        <taxon>Gunneridae</taxon>
        <taxon>Pentapetalae</taxon>
        <taxon>asterids</taxon>
        <taxon>lamiids</taxon>
        <taxon>Lamiales</taxon>
        <taxon>Oleaceae</taxon>
        <taxon>Oleeae</taxon>
        <taxon>Olea</taxon>
    </lineage>
</organism>
<dbReference type="Gramene" id="OE9A039235T1">
    <property type="protein sequence ID" value="OE9A039235C1"/>
    <property type="gene ID" value="OE9A039235"/>
</dbReference>
<evidence type="ECO:0000313" key="12">
    <source>
        <dbReference type="Proteomes" id="UP000594638"/>
    </source>
</evidence>